<keyword evidence="2" id="KW-1185">Reference proteome</keyword>
<dbReference type="EMBL" id="JBFDAA010000020">
    <property type="protein sequence ID" value="KAL1115166.1"/>
    <property type="molecule type" value="Genomic_DNA"/>
</dbReference>
<feature type="non-terminal residue" evidence="1">
    <location>
        <position position="1"/>
    </location>
</feature>
<protein>
    <submittedName>
        <fullName evidence="1">Uncharacterized protein</fullName>
    </submittedName>
</protein>
<evidence type="ECO:0000313" key="1">
    <source>
        <dbReference type="EMBL" id="KAL1115166.1"/>
    </source>
</evidence>
<sequence>KPYATESSFSVAVSSGGCSCHERWTCPGEHQPPLCPRKFLERYSLPRVVRVVPQQAGPGGAILSGDMSLLKLEARSHTRSRGSSLLVIPDTYQGWFSVVTERGQVKARCYSTIQRLVTARVTAFLVVNDTTAYTLNNRLNIGENRCFYRCIGSQYKVFYRFIKSAYSIQTTFIDARFVHPETCKTLRWR</sequence>
<gene>
    <name evidence="1" type="ORF">AAG570_007197</name>
</gene>
<dbReference type="AlphaFoldDB" id="A0ABD0XV66"/>
<dbReference type="Proteomes" id="UP001558652">
    <property type="component" value="Unassembled WGS sequence"/>
</dbReference>
<evidence type="ECO:0000313" key="2">
    <source>
        <dbReference type="Proteomes" id="UP001558652"/>
    </source>
</evidence>
<organism evidence="1 2">
    <name type="scientific">Ranatra chinensis</name>
    <dbReference type="NCBI Taxonomy" id="642074"/>
    <lineage>
        <taxon>Eukaryota</taxon>
        <taxon>Metazoa</taxon>
        <taxon>Ecdysozoa</taxon>
        <taxon>Arthropoda</taxon>
        <taxon>Hexapoda</taxon>
        <taxon>Insecta</taxon>
        <taxon>Pterygota</taxon>
        <taxon>Neoptera</taxon>
        <taxon>Paraneoptera</taxon>
        <taxon>Hemiptera</taxon>
        <taxon>Heteroptera</taxon>
        <taxon>Panheteroptera</taxon>
        <taxon>Nepomorpha</taxon>
        <taxon>Nepidae</taxon>
        <taxon>Ranatrinae</taxon>
        <taxon>Ranatra</taxon>
    </lineage>
</organism>
<accession>A0ABD0XV66</accession>
<comment type="caution">
    <text evidence="1">The sequence shown here is derived from an EMBL/GenBank/DDBJ whole genome shotgun (WGS) entry which is preliminary data.</text>
</comment>
<name>A0ABD0XV66_9HEMI</name>
<proteinExistence type="predicted"/>
<reference evidence="1 2" key="1">
    <citation type="submission" date="2024-07" db="EMBL/GenBank/DDBJ databases">
        <title>Chromosome-level genome assembly of the water stick insect Ranatra chinensis (Heteroptera: Nepidae).</title>
        <authorList>
            <person name="Liu X."/>
        </authorList>
    </citation>
    <scope>NUCLEOTIDE SEQUENCE [LARGE SCALE GENOMIC DNA]</scope>
    <source>
        <strain evidence="1">Cailab_2021Rc</strain>
        <tissue evidence="1">Muscle</tissue>
    </source>
</reference>